<dbReference type="Pfam" id="PF13416">
    <property type="entry name" value="SBP_bac_8"/>
    <property type="match status" value="1"/>
</dbReference>
<keyword evidence="3" id="KW-0732">Signal</keyword>
<keyword evidence="6" id="KW-0804">Transcription</keyword>
<dbReference type="Proteomes" id="UP001596989">
    <property type="component" value="Unassembled WGS sequence"/>
</dbReference>
<dbReference type="SUPFAM" id="SSF53850">
    <property type="entry name" value="Periplasmic binding protein-like II"/>
    <property type="match status" value="1"/>
</dbReference>
<dbReference type="SUPFAM" id="SSF46785">
    <property type="entry name" value="Winged helix' DNA-binding domain"/>
    <property type="match status" value="1"/>
</dbReference>
<dbReference type="Gene3D" id="3.40.190.10">
    <property type="entry name" value="Periplasmic binding protein-like II"/>
    <property type="match status" value="1"/>
</dbReference>
<keyword evidence="4" id="KW-0805">Transcription regulation</keyword>
<evidence type="ECO:0000256" key="4">
    <source>
        <dbReference type="ARBA" id="ARBA00023015"/>
    </source>
</evidence>
<evidence type="ECO:0000256" key="2">
    <source>
        <dbReference type="ARBA" id="ARBA00022448"/>
    </source>
</evidence>
<keyword evidence="2" id="KW-0813">Transport</keyword>
<accession>A0ABW3HSH2</accession>
<dbReference type="PANTHER" id="PTHR30061:SF50">
    <property type="entry name" value="MALTOSE_MALTODEXTRIN-BINDING PERIPLASMIC PROTEIN"/>
    <property type="match status" value="1"/>
</dbReference>
<evidence type="ECO:0000256" key="1">
    <source>
        <dbReference type="ARBA" id="ARBA00008520"/>
    </source>
</evidence>
<keyword evidence="5" id="KW-0238">DNA-binding</keyword>
<dbReference type="InterPro" id="IPR006061">
    <property type="entry name" value="SBP_1_CS"/>
</dbReference>
<dbReference type="SMART" id="SM00345">
    <property type="entry name" value="HTH_GNTR"/>
    <property type="match status" value="1"/>
</dbReference>
<protein>
    <submittedName>
        <fullName evidence="8">Extracellular solute-binding protein</fullName>
    </submittedName>
</protein>
<dbReference type="PROSITE" id="PS50949">
    <property type="entry name" value="HTH_GNTR"/>
    <property type="match status" value="1"/>
</dbReference>
<name>A0ABW3HSH2_9BACL</name>
<dbReference type="InterPro" id="IPR036390">
    <property type="entry name" value="WH_DNA-bd_sf"/>
</dbReference>
<dbReference type="InterPro" id="IPR000524">
    <property type="entry name" value="Tscrpt_reg_HTH_GntR"/>
</dbReference>
<evidence type="ECO:0000313" key="8">
    <source>
        <dbReference type="EMBL" id="MFD0960461.1"/>
    </source>
</evidence>
<evidence type="ECO:0000313" key="9">
    <source>
        <dbReference type="Proteomes" id="UP001596989"/>
    </source>
</evidence>
<dbReference type="Gene3D" id="1.10.10.10">
    <property type="entry name" value="Winged helix-like DNA-binding domain superfamily/Winged helix DNA-binding domain"/>
    <property type="match status" value="1"/>
</dbReference>
<dbReference type="EMBL" id="JBHTJZ010000021">
    <property type="protein sequence ID" value="MFD0960461.1"/>
    <property type="molecule type" value="Genomic_DNA"/>
</dbReference>
<proteinExistence type="inferred from homology"/>
<reference evidence="9" key="1">
    <citation type="journal article" date="2019" name="Int. J. Syst. Evol. Microbiol.">
        <title>The Global Catalogue of Microorganisms (GCM) 10K type strain sequencing project: providing services to taxonomists for standard genome sequencing and annotation.</title>
        <authorList>
            <consortium name="The Broad Institute Genomics Platform"/>
            <consortium name="The Broad Institute Genome Sequencing Center for Infectious Disease"/>
            <person name="Wu L."/>
            <person name="Ma J."/>
        </authorList>
    </citation>
    <scope>NUCLEOTIDE SEQUENCE [LARGE SCALE GENOMIC DNA]</scope>
    <source>
        <strain evidence="9">CCUG 59129</strain>
    </source>
</reference>
<dbReference type="InterPro" id="IPR006059">
    <property type="entry name" value="SBP"/>
</dbReference>
<evidence type="ECO:0000256" key="3">
    <source>
        <dbReference type="ARBA" id="ARBA00022729"/>
    </source>
</evidence>
<evidence type="ECO:0000256" key="5">
    <source>
        <dbReference type="ARBA" id="ARBA00023125"/>
    </source>
</evidence>
<feature type="domain" description="HTH gntR-type" evidence="7">
    <location>
        <begin position="13"/>
        <end position="81"/>
    </location>
</feature>
<dbReference type="Pfam" id="PF00392">
    <property type="entry name" value="GntR"/>
    <property type="match status" value="1"/>
</dbReference>
<dbReference type="PANTHER" id="PTHR30061">
    <property type="entry name" value="MALTOSE-BINDING PERIPLASMIC PROTEIN"/>
    <property type="match status" value="1"/>
</dbReference>
<organism evidence="8 9">
    <name type="scientific">Paenibacillus chungangensis</name>
    <dbReference type="NCBI Taxonomy" id="696535"/>
    <lineage>
        <taxon>Bacteria</taxon>
        <taxon>Bacillati</taxon>
        <taxon>Bacillota</taxon>
        <taxon>Bacilli</taxon>
        <taxon>Bacillales</taxon>
        <taxon>Paenibacillaceae</taxon>
        <taxon>Paenibacillus</taxon>
    </lineage>
</organism>
<comment type="similarity">
    <text evidence="1">Belongs to the bacterial solute-binding protein 1 family.</text>
</comment>
<dbReference type="PROSITE" id="PS01037">
    <property type="entry name" value="SBP_BACTERIAL_1"/>
    <property type="match status" value="1"/>
</dbReference>
<dbReference type="RefSeq" id="WP_377564963.1">
    <property type="nucleotide sequence ID" value="NZ_JBHTJZ010000021.1"/>
</dbReference>
<dbReference type="InterPro" id="IPR036388">
    <property type="entry name" value="WH-like_DNA-bd_sf"/>
</dbReference>
<evidence type="ECO:0000256" key="6">
    <source>
        <dbReference type="ARBA" id="ARBA00023163"/>
    </source>
</evidence>
<gene>
    <name evidence="8" type="ORF">ACFQ2I_13795</name>
</gene>
<keyword evidence="9" id="KW-1185">Reference proteome</keyword>
<evidence type="ECO:0000259" key="7">
    <source>
        <dbReference type="PROSITE" id="PS50949"/>
    </source>
</evidence>
<comment type="caution">
    <text evidence="8">The sequence shown here is derived from an EMBL/GenBank/DDBJ whole genome shotgun (WGS) entry which is preliminary data.</text>
</comment>
<sequence length="478" mass="54208">MPHASKPSRKSFQHRLDHMVQTLRSDILNGHYRAGDYLPGEKLLADQFLLSNKSIRKGLDQLVSEGLIQKIDRVGSQVLQAGTIETVSLGYNSTIERDIALSTLVDDFQALHPRVRVKCLPLQSTKDYIQSISAYMEHEMIDLFTVNNRDFQRLIEDGEIAALQPQKESEDVYPLTKEAFRSNGALYARPLVFSPLVLVYNRTHFAECGVPEPDGSWTWNDALRHAAALASPGQRHGMYFHLLSDNRWPIFPLQSGVNFLADEEWYERADNEVIASCRMCKTLISNHHVFPNMLSESSDDVNELFREGKVSMILTTYMSLNDFRDTELDYDISPLPFLFEPKSVTVVIGAAMNKRSSGKASAELLLDYLSSPRAQQLIRQRTLSLPATKKVAEAPPIAVQHAFEGAKLPELNIPSRFALFRETLSSSRLHSALHLSDGSFARLKTILKHYWADLMDESGLYLELRALFREEAKKRQQQ</sequence>